<accession>A0A2Z7D9K6</accession>
<organism evidence="1 2">
    <name type="scientific">Dorcoceras hygrometricum</name>
    <dbReference type="NCBI Taxonomy" id="472368"/>
    <lineage>
        <taxon>Eukaryota</taxon>
        <taxon>Viridiplantae</taxon>
        <taxon>Streptophyta</taxon>
        <taxon>Embryophyta</taxon>
        <taxon>Tracheophyta</taxon>
        <taxon>Spermatophyta</taxon>
        <taxon>Magnoliopsida</taxon>
        <taxon>eudicotyledons</taxon>
        <taxon>Gunneridae</taxon>
        <taxon>Pentapetalae</taxon>
        <taxon>asterids</taxon>
        <taxon>lamiids</taxon>
        <taxon>Lamiales</taxon>
        <taxon>Gesneriaceae</taxon>
        <taxon>Didymocarpoideae</taxon>
        <taxon>Trichosporeae</taxon>
        <taxon>Loxocarpinae</taxon>
        <taxon>Dorcoceras</taxon>
    </lineage>
</organism>
<dbReference type="Proteomes" id="UP000250235">
    <property type="component" value="Unassembled WGS sequence"/>
</dbReference>
<dbReference type="EMBL" id="KQ989627">
    <property type="protein sequence ID" value="KZV54078.1"/>
    <property type="molecule type" value="Genomic_DNA"/>
</dbReference>
<evidence type="ECO:0000313" key="1">
    <source>
        <dbReference type="EMBL" id="KZV54078.1"/>
    </source>
</evidence>
<sequence length="134" mass="14993">MRRIRSCQNPSDLLVQIDGGFAFPIVDLIRRSTTVYLLKCRFPCETGRSQAPRRQQEKNFLLQDAGRRRVRRRPLACAQPCAGLRNLLRKGRPPCAGVAHGDAQAVPCMARPCAARYVVAAAAVRRCSWQRCDG</sequence>
<reference evidence="1 2" key="1">
    <citation type="journal article" date="2015" name="Proc. Natl. Acad. Sci. U.S.A.">
        <title>The resurrection genome of Boea hygrometrica: A blueprint for survival of dehydration.</title>
        <authorList>
            <person name="Xiao L."/>
            <person name="Yang G."/>
            <person name="Zhang L."/>
            <person name="Yang X."/>
            <person name="Zhao S."/>
            <person name="Ji Z."/>
            <person name="Zhou Q."/>
            <person name="Hu M."/>
            <person name="Wang Y."/>
            <person name="Chen M."/>
            <person name="Xu Y."/>
            <person name="Jin H."/>
            <person name="Xiao X."/>
            <person name="Hu G."/>
            <person name="Bao F."/>
            <person name="Hu Y."/>
            <person name="Wan P."/>
            <person name="Li L."/>
            <person name="Deng X."/>
            <person name="Kuang T."/>
            <person name="Xiang C."/>
            <person name="Zhu J.K."/>
            <person name="Oliver M.J."/>
            <person name="He Y."/>
        </authorList>
    </citation>
    <scope>NUCLEOTIDE SEQUENCE [LARGE SCALE GENOMIC DNA]</scope>
    <source>
        <strain evidence="2">cv. XS01</strain>
    </source>
</reference>
<gene>
    <name evidence="1" type="ORF">F511_35527</name>
</gene>
<dbReference type="AlphaFoldDB" id="A0A2Z7D9K6"/>
<keyword evidence="2" id="KW-1185">Reference proteome</keyword>
<evidence type="ECO:0000313" key="2">
    <source>
        <dbReference type="Proteomes" id="UP000250235"/>
    </source>
</evidence>
<proteinExistence type="predicted"/>
<name>A0A2Z7D9K6_9LAMI</name>
<protein>
    <submittedName>
        <fullName evidence="1">Uncharacterized protein</fullName>
    </submittedName>
</protein>